<dbReference type="PANTHER" id="PTHR48079:SF6">
    <property type="entry name" value="NAD(P)-BINDING DOMAIN-CONTAINING PROTEIN-RELATED"/>
    <property type="match status" value="1"/>
</dbReference>
<dbReference type="Pfam" id="PF01370">
    <property type="entry name" value="Epimerase"/>
    <property type="match status" value="1"/>
</dbReference>
<dbReference type="InterPro" id="IPR036291">
    <property type="entry name" value="NAD(P)-bd_dom_sf"/>
</dbReference>
<dbReference type="GO" id="GO:0005737">
    <property type="term" value="C:cytoplasm"/>
    <property type="evidence" value="ECO:0007669"/>
    <property type="project" value="TreeGrafter"/>
</dbReference>
<dbReference type="Proteomes" id="UP000198638">
    <property type="component" value="Unassembled WGS sequence"/>
</dbReference>
<dbReference type="EMBL" id="FNRQ01000007">
    <property type="protein sequence ID" value="SEB15989.1"/>
    <property type="molecule type" value="Genomic_DNA"/>
</dbReference>
<organism evidence="2 3">
    <name type="scientific">Paraburkholderia sartisoli</name>
    <dbReference type="NCBI Taxonomy" id="83784"/>
    <lineage>
        <taxon>Bacteria</taxon>
        <taxon>Pseudomonadati</taxon>
        <taxon>Pseudomonadota</taxon>
        <taxon>Betaproteobacteria</taxon>
        <taxon>Burkholderiales</taxon>
        <taxon>Burkholderiaceae</taxon>
        <taxon>Paraburkholderia</taxon>
    </lineage>
</organism>
<reference evidence="3" key="1">
    <citation type="submission" date="2016-10" db="EMBL/GenBank/DDBJ databases">
        <authorList>
            <person name="Varghese N."/>
            <person name="Submissions S."/>
        </authorList>
    </citation>
    <scope>NUCLEOTIDE SEQUENCE [LARGE SCALE GENOMIC DNA]</scope>
    <source>
        <strain evidence="3">LMG 24000</strain>
    </source>
</reference>
<protein>
    <submittedName>
        <fullName evidence="2">Nucleoside-diphosphate-sugar epimerase</fullName>
    </submittedName>
</protein>
<dbReference type="OrthoDB" id="9787292at2"/>
<dbReference type="AlphaFoldDB" id="A0A1H4H2C0"/>
<dbReference type="InterPro" id="IPR051783">
    <property type="entry name" value="NAD(P)-dependent_oxidoreduct"/>
</dbReference>
<evidence type="ECO:0000313" key="3">
    <source>
        <dbReference type="Proteomes" id="UP000198638"/>
    </source>
</evidence>
<proteinExistence type="predicted"/>
<evidence type="ECO:0000313" key="2">
    <source>
        <dbReference type="EMBL" id="SEB15989.1"/>
    </source>
</evidence>
<dbReference type="GO" id="GO:0004029">
    <property type="term" value="F:aldehyde dehydrogenase (NAD+) activity"/>
    <property type="evidence" value="ECO:0007669"/>
    <property type="project" value="TreeGrafter"/>
</dbReference>
<sequence>MAQERIFLAGAAGAIGARLTPLLVKAGYAVFGTTRDARKAASIEANGAMPVIVDVFDADALRAEVAKVQPDAVVHQLTDLPPGLDKARMAEAVVRNAAIRVKGTRNLVNAALEAGCHRMISQSIAWFYAQGAVPFAETAPLDLDPQAPSAMSVGGVVALEEFTLQTPDLRGTVLRYGHFYGPGTGFDAPPATPRVHVDAAAHAVLLALQFDSEGVFNIAEPEGDVDTTKAREQLGWRASFRLADASLA</sequence>
<gene>
    <name evidence="2" type="ORF">SAMN05192564_107110</name>
</gene>
<dbReference type="SUPFAM" id="SSF51735">
    <property type="entry name" value="NAD(P)-binding Rossmann-fold domains"/>
    <property type="match status" value="1"/>
</dbReference>
<evidence type="ECO:0000259" key="1">
    <source>
        <dbReference type="Pfam" id="PF01370"/>
    </source>
</evidence>
<dbReference type="RefSeq" id="WP_090535827.1">
    <property type="nucleotide sequence ID" value="NZ_FNRQ01000007.1"/>
</dbReference>
<keyword evidence="3" id="KW-1185">Reference proteome</keyword>
<accession>A0A1H4H2C0</accession>
<feature type="domain" description="NAD-dependent epimerase/dehydratase" evidence="1">
    <location>
        <begin position="6"/>
        <end position="184"/>
    </location>
</feature>
<dbReference type="PANTHER" id="PTHR48079">
    <property type="entry name" value="PROTEIN YEEZ"/>
    <property type="match status" value="1"/>
</dbReference>
<dbReference type="STRING" id="83784.SAMN05192564_107110"/>
<name>A0A1H4H2C0_9BURK</name>
<dbReference type="Gene3D" id="3.40.50.720">
    <property type="entry name" value="NAD(P)-binding Rossmann-like Domain"/>
    <property type="match status" value="1"/>
</dbReference>
<dbReference type="InterPro" id="IPR001509">
    <property type="entry name" value="Epimerase_deHydtase"/>
</dbReference>